<gene>
    <name evidence="1" type="ordered locus">Clocl_3189</name>
</gene>
<dbReference type="EMBL" id="CP003065">
    <property type="protein sequence ID" value="AEV69711.1"/>
    <property type="molecule type" value="Genomic_DNA"/>
</dbReference>
<name>G8LW64_ACECE</name>
<reference evidence="2" key="1">
    <citation type="submission" date="2011-12" db="EMBL/GenBank/DDBJ databases">
        <title>Complete sequence of Clostridium clariflavum DSM 19732.</title>
        <authorList>
            <consortium name="US DOE Joint Genome Institute"/>
            <person name="Lucas S."/>
            <person name="Han J."/>
            <person name="Lapidus A."/>
            <person name="Cheng J.-F."/>
            <person name="Goodwin L."/>
            <person name="Pitluck S."/>
            <person name="Peters L."/>
            <person name="Teshima H."/>
            <person name="Detter J.C."/>
            <person name="Han C."/>
            <person name="Tapia R."/>
            <person name="Land M."/>
            <person name="Hauser L."/>
            <person name="Kyrpides N."/>
            <person name="Ivanova N."/>
            <person name="Pagani I."/>
            <person name="Kitzmiller T."/>
            <person name="Lynd L."/>
            <person name="Izquierdo J."/>
            <person name="Woyke T."/>
        </authorList>
    </citation>
    <scope>NUCLEOTIDE SEQUENCE [LARGE SCALE GENOMIC DNA]</scope>
    <source>
        <strain evidence="2">DSM 19732 / NBRC 101661 / EBR45</strain>
    </source>
</reference>
<protein>
    <submittedName>
        <fullName evidence="1">Uncharacterized protein</fullName>
    </submittedName>
</protein>
<keyword evidence="2" id="KW-1185">Reference proteome</keyword>
<dbReference type="HOGENOM" id="CLU_3006047_0_0_9"/>
<organism evidence="1 2">
    <name type="scientific">Acetivibrio clariflavus (strain DSM 19732 / NBRC 101661 / EBR45)</name>
    <name type="common">Clostridium clariflavum</name>
    <dbReference type="NCBI Taxonomy" id="720554"/>
    <lineage>
        <taxon>Bacteria</taxon>
        <taxon>Bacillati</taxon>
        <taxon>Bacillota</taxon>
        <taxon>Clostridia</taxon>
        <taxon>Eubacteriales</taxon>
        <taxon>Oscillospiraceae</taxon>
        <taxon>Acetivibrio</taxon>
    </lineage>
</organism>
<evidence type="ECO:0000313" key="2">
    <source>
        <dbReference type="Proteomes" id="UP000005435"/>
    </source>
</evidence>
<dbReference type="STRING" id="720554.Clocl_3189"/>
<proteinExistence type="predicted"/>
<evidence type="ECO:0000313" key="1">
    <source>
        <dbReference type="EMBL" id="AEV69711.1"/>
    </source>
</evidence>
<sequence length="56" mass="6271">MANLPSVHSIIDINIEIVSINIYTKEQIKSKSLLCSTFFLLIKYTSGESKKGIMIP</sequence>
<dbReference type="Proteomes" id="UP000005435">
    <property type="component" value="Chromosome"/>
</dbReference>
<dbReference type="KEGG" id="ccl:Clocl_3189"/>
<accession>G8LW64</accession>
<reference evidence="1 2" key="2">
    <citation type="journal article" date="2012" name="Stand. Genomic Sci.">
        <title>Complete Genome Sequence of Clostridium clariflavum DSM 19732.</title>
        <authorList>
            <person name="Izquierdo J.A."/>
            <person name="Goodwin L."/>
            <person name="Davenport K.W."/>
            <person name="Teshima H."/>
            <person name="Bruce D."/>
            <person name="Detter C."/>
            <person name="Tapia R."/>
            <person name="Han S."/>
            <person name="Land M."/>
            <person name="Hauser L."/>
            <person name="Jeffries C.D."/>
            <person name="Han J."/>
            <person name="Pitluck S."/>
            <person name="Nolan M."/>
            <person name="Chen A."/>
            <person name="Huntemann M."/>
            <person name="Mavromatis K."/>
            <person name="Mikhailova N."/>
            <person name="Liolios K."/>
            <person name="Woyke T."/>
            <person name="Lynd L.R."/>
        </authorList>
    </citation>
    <scope>NUCLEOTIDE SEQUENCE [LARGE SCALE GENOMIC DNA]</scope>
    <source>
        <strain evidence="2">DSM 19732 / NBRC 101661 / EBR45</strain>
    </source>
</reference>
<dbReference type="AlphaFoldDB" id="G8LW64"/>